<name>A0A1I5U5H4_9FIRM</name>
<accession>A0A1I5U5H4</accession>
<reference evidence="2" key="1">
    <citation type="submission" date="2016-10" db="EMBL/GenBank/DDBJ databases">
        <authorList>
            <person name="Varghese N."/>
            <person name="Submissions S."/>
        </authorList>
    </citation>
    <scope>NUCLEOTIDE SEQUENCE [LARGE SCALE GENOMIC DNA]</scope>
    <source>
        <strain evidence="2">P18</strain>
    </source>
</reference>
<proteinExistence type="predicted"/>
<protein>
    <submittedName>
        <fullName evidence="1">Uncharacterized protein</fullName>
    </submittedName>
</protein>
<keyword evidence="2" id="KW-1185">Reference proteome</keyword>
<dbReference type="AlphaFoldDB" id="A0A1I5U5H4"/>
<dbReference type="RefSeq" id="WP_074887372.1">
    <property type="nucleotide sequence ID" value="NZ_FOXO01000011.1"/>
</dbReference>
<evidence type="ECO:0000313" key="1">
    <source>
        <dbReference type="EMBL" id="SFP90488.1"/>
    </source>
</evidence>
<organism evidence="1 2">
    <name type="scientific">Butyrivibrio proteoclasticus</name>
    <dbReference type="NCBI Taxonomy" id="43305"/>
    <lineage>
        <taxon>Bacteria</taxon>
        <taxon>Bacillati</taxon>
        <taxon>Bacillota</taxon>
        <taxon>Clostridia</taxon>
        <taxon>Lachnospirales</taxon>
        <taxon>Lachnospiraceae</taxon>
        <taxon>Butyrivibrio</taxon>
    </lineage>
</organism>
<gene>
    <name evidence="1" type="ORF">SAMN04487928_11177</name>
</gene>
<evidence type="ECO:0000313" key="2">
    <source>
        <dbReference type="Proteomes" id="UP000182624"/>
    </source>
</evidence>
<dbReference type="EMBL" id="FOXO01000011">
    <property type="protein sequence ID" value="SFP90488.1"/>
    <property type="molecule type" value="Genomic_DNA"/>
</dbReference>
<dbReference type="OrthoDB" id="2005138at2"/>
<dbReference type="Proteomes" id="UP000182624">
    <property type="component" value="Unassembled WGS sequence"/>
</dbReference>
<sequence length="61" mass="7220">MSRVSEVKTLQDKRIKEMKERFQKEEVSDSKKIELMIQNMTQTLNDISFTLAMIADKDKKI</sequence>